<sequence length="149" mass="16886">MAEDRDGPMSTIDYENPRSGWSAECHDCPYTIEPNYGARVWPRSESGDRGGVERWAAQHVERFPGHRPAIDAFTRWTMTITEQITPAVFVRLWLPGDDERPDPVAELLDTVRRVKNIVWQNFGIEPSPSPYRALPAGAIDVPRTDWAPA</sequence>
<evidence type="ECO:0000313" key="1">
    <source>
        <dbReference type="EMBL" id="QBI96805.1"/>
    </source>
</evidence>
<keyword evidence="2" id="KW-1185">Reference proteome</keyword>
<organism evidence="1 2">
    <name type="scientific">Mycobacterium phage Rabbs</name>
    <dbReference type="NCBI Taxonomy" id="2530143"/>
    <lineage>
        <taxon>Viruses</taxon>
        <taxon>Duplodnaviria</taxon>
        <taxon>Heunggongvirae</taxon>
        <taxon>Uroviricota</taxon>
        <taxon>Caudoviricetes</taxon>
        <taxon>Gclasvirinae</taxon>
        <taxon>Liefievirus</taxon>
        <taxon>Liefievirus rabbs</taxon>
    </lineage>
</organism>
<dbReference type="RefSeq" id="YP_010051399.1">
    <property type="nucleotide sequence ID" value="NC_054441.1"/>
</dbReference>
<dbReference type="EMBL" id="MK524494">
    <property type="protein sequence ID" value="QBI96805.1"/>
    <property type="molecule type" value="Genomic_DNA"/>
</dbReference>
<name>A0A481VSZ5_9CAUD</name>
<evidence type="ECO:0000313" key="2">
    <source>
        <dbReference type="Proteomes" id="UP000292732"/>
    </source>
</evidence>
<proteinExistence type="predicted"/>
<protein>
    <submittedName>
        <fullName evidence="1">Uncharacterized protein</fullName>
    </submittedName>
</protein>
<dbReference type="GeneID" id="63925883"/>
<dbReference type="KEGG" id="vg:63925883"/>
<reference evidence="1 2" key="1">
    <citation type="submission" date="2019-02" db="EMBL/GenBank/DDBJ databases">
        <authorList>
            <person name="Zhang D."/>
            <person name="Hatherill J.R."/>
            <person name="Ramirez J.F."/>
            <person name="Cantu R."/>
            <person name="Clancy T.L."/>
            <person name="Lawson M.E."/>
            <person name="Nasr D.A."/>
            <person name="La C.H."/>
            <person name="Luce T.H."/>
            <person name="Miller S.A."/>
            <person name="Day D.L."/>
            <person name="Trujillo A.H."/>
            <person name="Roscher J.E."/>
            <person name="Garlena R.A."/>
            <person name="Russell D.A."/>
            <person name="Pope W.H."/>
            <person name="Jacobs-Sera D."/>
            <person name="Hatfull G.F."/>
        </authorList>
    </citation>
    <scope>NUCLEOTIDE SEQUENCE [LARGE SCALE GENOMIC DNA]</scope>
</reference>
<dbReference type="Proteomes" id="UP000292732">
    <property type="component" value="Segment"/>
</dbReference>
<gene>
    <name evidence="1" type="primary">54</name>
    <name evidence="1" type="ORF">SEA_RABBS_54</name>
</gene>
<accession>A0A481VSZ5</accession>